<organism evidence="1 2">
    <name type="scientific">Cichorium intybus</name>
    <name type="common">Chicory</name>
    <dbReference type="NCBI Taxonomy" id="13427"/>
    <lineage>
        <taxon>Eukaryota</taxon>
        <taxon>Viridiplantae</taxon>
        <taxon>Streptophyta</taxon>
        <taxon>Embryophyta</taxon>
        <taxon>Tracheophyta</taxon>
        <taxon>Spermatophyta</taxon>
        <taxon>Magnoliopsida</taxon>
        <taxon>eudicotyledons</taxon>
        <taxon>Gunneridae</taxon>
        <taxon>Pentapetalae</taxon>
        <taxon>asterids</taxon>
        <taxon>campanulids</taxon>
        <taxon>Asterales</taxon>
        <taxon>Asteraceae</taxon>
        <taxon>Cichorioideae</taxon>
        <taxon>Cichorieae</taxon>
        <taxon>Cichoriinae</taxon>
        <taxon>Cichorium</taxon>
    </lineage>
</organism>
<evidence type="ECO:0000313" key="1">
    <source>
        <dbReference type="EMBL" id="KAI3721742.1"/>
    </source>
</evidence>
<protein>
    <submittedName>
        <fullName evidence="1">Uncharacterized protein</fullName>
    </submittedName>
</protein>
<sequence length="156" mass="17940">MMSFLKLHNSRIVALIAVLQTKHKVDKVKEHLVMAIRAYITTLVSSIQAAENGQEKVKGSRFRRTTRVTDSNGVGEGRRALLLATVAAVNDSKTELLQKYLKKSEENKTKNDKERLDSYYKRNYMDYFAFEEGTLRQKKELTEAEKGILDWLQANK</sequence>
<comment type="caution">
    <text evidence="1">The sequence shown here is derived from an EMBL/GenBank/DDBJ whole genome shotgun (WGS) entry which is preliminary data.</text>
</comment>
<gene>
    <name evidence="1" type="ORF">L2E82_32760</name>
</gene>
<reference evidence="1 2" key="2">
    <citation type="journal article" date="2022" name="Mol. Ecol. Resour.">
        <title>The genomes of chicory, endive, great burdock and yacon provide insights into Asteraceae paleo-polyploidization history and plant inulin production.</title>
        <authorList>
            <person name="Fan W."/>
            <person name="Wang S."/>
            <person name="Wang H."/>
            <person name="Wang A."/>
            <person name="Jiang F."/>
            <person name="Liu H."/>
            <person name="Zhao H."/>
            <person name="Xu D."/>
            <person name="Zhang Y."/>
        </authorList>
    </citation>
    <scope>NUCLEOTIDE SEQUENCE [LARGE SCALE GENOMIC DNA]</scope>
    <source>
        <strain evidence="2">cv. Punajuju</strain>
        <tissue evidence="1">Leaves</tissue>
    </source>
</reference>
<dbReference type="Proteomes" id="UP001055811">
    <property type="component" value="Linkage Group LG06"/>
</dbReference>
<keyword evidence="2" id="KW-1185">Reference proteome</keyword>
<evidence type="ECO:0000313" key="2">
    <source>
        <dbReference type="Proteomes" id="UP001055811"/>
    </source>
</evidence>
<proteinExistence type="predicted"/>
<name>A0ACB9BH91_CICIN</name>
<accession>A0ACB9BH91</accession>
<dbReference type="EMBL" id="CM042014">
    <property type="protein sequence ID" value="KAI3721742.1"/>
    <property type="molecule type" value="Genomic_DNA"/>
</dbReference>
<reference evidence="2" key="1">
    <citation type="journal article" date="2022" name="Mol. Ecol. Resour.">
        <title>The genomes of chicory, endive, great burdock and yacon provide insights into Asteraceae palaeo-polyploidization history and plant inulin production.</title>
        <authorList>
            <person name="Fan W."/>
            <person name="Wang S."/>
            <person name="Wang H."/>
            <person name="Wang A."/>
            <person name="Jiang F."/>
            <person name="Liu H."/>
            <person name="Zhao H."/>
            <person name="Xu D."/>
            <person name="Zhang Y."/>
        </authorList>
    </citation>
    <scope>NUCLEOTIDE SEQUENCE [LARGE SCALE GENOMIC DNA]</scope>
    <source>
        <strain evidence="2">cv. Punajuju</strain>
    </source>
</reference>